<accession>A0A0M0KJT3</accession>
<evidence type="ECO:0000313" key="2">
    <source>
        <dbReference type="EMBL" id="KOO39035.1"/>
    </source>
</evidence>
<dbReference type="PANTHER" id="PTHR43031">
    <property type="entry name" value="FAD-DEPENDENT OXIDOREDUCTASE"/>
    <property type="match status" value="1"/>
</dbReference>
<dbReference type="RefSeq" id="WP_053431114.1">
    <property type="nucleotide sequence ID" value="NZ_LILD02000043.1"/>
</dbReference>
<comment type="caution">
    <text evidence="2">The sequence shown here is derived from an EMBL/GenBank/DDBJ whole genome shotgun (WGS) entry which is preliminary data.</text>
</comment>
<dbReference type="AlphaFoldDB" id="A0A0M0KJT3"/>
<dbReference type="PANTHER" id="PTHR43031:SF1">
    <property type="entry name" value="PYRIDINE NUCLEOTIDE-DISULPHIDE OXIDOREDUCTASE"/>
    <property type="match status" value="1"/>
</dbReference>
<gene>
    <name evidence="2" type="ORF">AMD02_09320</name>
</gene>
<feature type="domain" description="Rhodanese" evidence="1">
    <location>
        <begin position="45"/>
        <end position="134"/>
    </location>
</feature>
<name>A0A0M0KJT3_ALKHA</name>
<dbReference type="InterPro" id="IPR001763">
    <property type="entry name" value="Rhodanese-like_dom"/>
</dbReference>
<dbReference type="PATRIC" id="fig|136160.3.peg.2222"/>
<reference evidence="2" key="1">
    <citation type="submission" date="2015-08" db="EMBL/GenBank/DDBJ databases">
        <title>Complete DNA Sequence of Pseudomonas syringae pv. actinidiae, the Causal Agent of Kiwifruit Canker Disease.</title>
        <authorList>
            <person name="Rikkerink E.H.A."/>
            <person name="Fineran P.C."/>
        </authorList>
    </citation>
    <scope>NUCLEOTIDE SEQUENCE</scope>
    <source>
        <strain evidence="2">DSM 13666</strain>
    </source>
</reference>
<dbReference type="PROSITE" id="PS50206">
    <property type="entry name" value="RHODANESE_3"/>
    <property type="match status" value="1"/>
</dbReference>
<dbReference type="InterPro" id="IPR036873">
    <property type="entry name" value="Rhodanese-like_dom_sf"/>
</dbReference>
<dbReference type="InterPro" id="IPR050229">
    <property type="entry name" value="GlpE_sulfurtransferase"/>
</dbReference>
<dbReference type="CDD" id="cd01521">
    <property type="entry name" value="RHOD_PspE2"/>
    <property type="match status" value="1"/>
</dbReference>
<dbReference type="SMART" id="SM00450">
    <property type="entry name" value="RHOD"/>
    <property type="match status" value="1"/>
</dbReference>
<dbReference type="Gene3D" id="3.40.250.10">
    <property type="entry name" value="Rhodanese-like domain"/>
    <property type="match status" value="1"/>
</dbReference>
<protein>
    <submittedName>
        <fullName evidence="2">Rhodanese</fullName>
    </submittedName>
</protein>
<sequence>MSRKPRYSLALEVEPANPNEAYRHYMKKLSYETDIADLSIDIKKGYEGIIVVDVRDAEAYKCHIPTAISIPGNKINEDTTKKLSKEKVIITYCWGPACNGATKAAAKFAQLGFRVKELIGGIEYWRKENGEVEGTLGAKADLFWNMKKESKNKKSLDGSTQ</sequence>
<dbReference type="Pfam" id="PF00581">
    <property type="entry name" value="Rhodanese"/>
    <property type="match status" value="1"/>
</dbReference>
<evidence type="ECO:0000259" key="1">
    <source>
        <dbReference type="PROSITE" id="PS50206"/>
    </source>
</evidence>
<dbReference type="EMBL" id="LILD01000001">
    <property type="protein sequence ID" value="KOO39035.1"/>
    <property type="molecule type" value="Genomic_DNA"/>
</dbReference>
<dbReference type="SUPFAM" id="SSF52821">
    <property type="entry name" value="Rhodanese/Cell cycle control phosphatase"/>
    <property type="match status" value="1"/>
</dbReference>
<organism evidence="2">
    <name type="scientific">Halalkalibacterium halodurans</name>
    <name type="common">Bacillus halodurans</name>
    <dbReference type="NCBI Taxonomy" id="86665"/>
    <lineage>
        <taxon>Bacteria</taxon>
        <taxon>Bacillati</taxon>
        <taxon>Bacillota</taxon>
        <taxon>Bacilli</taxon>
        <taxon>Bacillales</taxon>
        <taxon>Bacillaceae</taxon>
        <taxon>Halalkalibacterium (ex Joshi et al. 2022)</taxon>
    </lineage>
</organism>
<proteinExistence type="predicted"/>